<organism evidence="1 2">
    <name type="scientific">Popillia japonica</name>
    <name type="common">Japanese beetle</name>
    <dbReference type="NCBI Taxonomy" id="7064"/>
    <lineage>
        <taxon>Eukaryota</taxon>
        <taxon>Metazoa</taxon>
        <taxon>Ecdysozoa</taxon>
        <taxon>Arthropoda</taxon>
        <taxon>Hexapoda</taxon>
        <taxon>Insecta</taxon>
        <taxon>Pterygota</taxon>
        <taxon>Neoptera</taxon>
        <taxon>Endopterygota</taxon>
        <taxon>Coleoptera</taxon>
        <taxon>Polyphaga</taxon>
        <taxon>Scarabaeiformia</taxon>
        <taxon>Scarabaeidae</taxon>
        <taxon>Rutelinae</taxon>
        <taxon>Popillia</taxon>
    </lineage>
</organism>
<name>A0AAW1L8F8_POPJA</name>
<evidence type="ECO:0000313" key="1">
    <source>
        <dbReference type="EMBL" id="KAK9730203.1"/>
    </source>
</evidence>
<protein>
    <submittedName>
        <fullName evidence="1">Uncharacterized protein</fullName>
    </submittedName>
</protein>
<accession>A0AAW1L8F8</accession>
<keyword evidence="2" id="KW-1185">Reference proteome</keyword>
<comment type="caution">
    <text evidence="1">The sequence shown here is derived from an EMBL/GenBank/DDBJ whole genome shotgun (WGS) entry which is preliminary data.</text>
</comment>
<proteinExistence type="predicted"/>
<dbReference type="Proteomes" id="UP001458880">
    <property type="component" value="Unassembled WGS sequence"/>
</dbReference>
<sequence>MGTENLLLETCCSNNTGDNSNNTGPPDLLTQWLNSLETRTSLFWLHYVECNFKNNSEEASRFRVEKLGSEDTASLSSSSFLTEETLSDFDSLRDSNSSASSVEQSFSYEETEVPIIPCRSIAHRDSELLVAQSFSYEETEVPIIPCRSIAHRDSELLVATIVLV</sequence>
<reference evidence="1 2" key="1">
    <citation type="journal article" date="2024" name="BMC Genomics">
        <title>De novo assembly and annotation of Popillia japonica's genome with initial clues to its potential as an invasive pest.</title>
        <authorList>
            <person name="Cucini C."/>
            <person name="Boschi S."/>
            <person name="Funari R."/>
            <person name="Cardaioli E."/>
            <person name="Iannotti N."/>
            <person name="Marturano G."/>
            <person name="Paoli F."/>
            <person name="Bruttini M."/>
            <person name="Carapelli A."/>
            <person name="Frati F."/>
            <person name="Nardi F."/>
        </authorList>
    </citation>
    <scope>NUCLEOTIDE SEQUENCE [LARGE SCALE GENOMIC DNA]</scope>
    <source>
        <strain evidence="1">DMR45628</strain>
    </source>
</reference>
<dbReference type="AlphaFoldDB" id="A0AAW1L8F8"/>
<evidence type="ECO:0000313" key="2">
    <source>
        <dbReference type="Proteomes" id="UP001458880"/>
    </source>
</evidence>
<gene>
    <name evidence="1" type="ORF">QE152_g15436</name>
</gene>
<dbReference type="EMBL" id="JASPKY010000151">
    <property type="protein sequence ID" value="KAK9730203.1"/>
    <property type="molecule type" value="Genomic_DNA"/>
</dbReference>